<dbReference type="EMBL" id="JAERPS020000003">
    <property type="protein sequence ID" value="MBZ9611677.1"/>
    <property type="molecule type" value="Genomic_DNA"/>
</dbReference>
<evidence type="ECO:0000256" key="1">
    <source>
        <dbReference type="SAM" id="MobiDB-lite"/>
    </source>
</evidence>
<feature type="compositionally biased region" description="Low complexity" evidence="1">
    <location>
        <begin position="145"/>
        <end position="154"/>
    </location>
</feature>
<dbReference type="Proteomes" id="UP000663814">
    <property type="component" value="Unassembled WGS sequence"/>
</dbReference>
<name>A0ABS7X815_9GAMM</name>
<accession>A0ABS7X815</accession>
<evidence type="ECO:0000313" key="3">
    <source>
        <dbReference type="Proteomes" id="UP000663814"/>
    </source>
</evidence>
<protein>
    <submittedName>
        <fullName evidence="2">Uncharacterized protein</fullName>
    </submittedName>
</protein>
<comment type="caution">
    <text evidence="2">The sequence shown here is derived from an EMBL/GenBank/DDBJ whole genome shotgun (WGS) entry which is preliminary data.</text>
</comment>
<reference evidence="2 3" key="1">
    <citation type="submission" date="2021-08" db="EMBL/GenBank/DDBJ databases">
        <title>Rheinheimera aquimaris sp. nov., isolated from seawater of the East Sea in Korea.</title>
        <authorList>
            <person name="Kim K.H."/>
            <person name="Wenting R."/>
            <person name="Kim K.R."/>
            <person name="Jeon C.O."/>
        </authorList>
    </citation>
    <scope>NUCLEOTIDE SEQUENCE [LARGE SCALE GENOMIC DNA]</scope>
    <source>
        <strain evidence="2 3">MA-13</strain>
    </source>
</reference>
<gene>
    <name evidence="2" type="ORF">I4W93_008695</name>
</gene>
<feature type="compositionally biased region" description="Low complexity" evidence="1">
    <location>
        <begin position="161"/>
        <end position="173"/>
    </location>
</feature>
<sequence length="437" mass="48538">MQDQQFNGVVLEDKWGKTYLCSSCLLARADLGDDCIPDVRDREFGRYFLQDLEPSGNLRQLWIDMYQHAKPWVHDLSKFNDFQLRDALLQMFALDEMRIWQLSDGWGQPPKGNGIGDGGLVPASGSSAGPAPVAKTAKPKGGGVATDAPVAAKAASHEAKSPPAAKTPASSPQSLEDCEALLKKAADDLAINGYVPKYSDAELRTMAAAGTVPNDRFLVRFSPSAESVDKPIAHMRQSGRHPLWMSTFDMIERADTDPALIADVFGTEYSPDKEYTLYIIDRGENYQIDGSDTFVPTFNNIASKLKNEFSGDIEPEIIDNVMTPEYAEDFREHWSGFTQDLKNNGKKPWMCYDTDEAENFAVKHIDDVNEQEKFVARQKILSEIGAWDIFTGDGLTERYSKKGTPGALEVLEIQHKPESFRELEARNSVKAIKLSGK</sequence>
<evidence type="ECO:0000313" key="2">
    <source>
        <dbReference type="EMBL" id="MBZ9611677.1"/>
    </source>
</evidence>
<keyword evidence="3" id="KW-1185">Reference proteome</keyword>
<proteinExistence type="predicted"/>
<feature type="compositionally biased region" description="Low complexity" evidence="1">
    <location>
        <begin position="120"/>
        <end position="134"/>
    </location>
</feature>
<dbReference type="RefSeq" id="WP_205313691.1">
    <property type="nucleotide sequence ID" value="NZ_JAERPS020000003.1"/>
</dbReference>
<feature type="region of interest" description="Disordered" evidence="1">
    <location>
        <begin position="113"/>
        <end position="173"/>
    </location>
</feature>
<organism evidence="2 3">
    <name type="scientific">Rheinheimera maricola</name>
    <dbReference type="NCBI Taxonomy" id="2793282"/>
    <lineage>
        <taxon>Bacteria</taxon>
        <taxon>Pseudomonadati</taxon>
        <taxon>Pseudomonadota</taxon>
        <taxon>Gammaproteobacteria</taxon>
        <taxon>Chromatiales</taxon>
        <taxon>Chromatiaceae</taxon>
        <taxon>Rheinheimera</taxon>
    </lineage>
</organism>